<dbReference type="InterPro" id="IPR025263">
    <property type="entry name" value="YhdP_central"/>
</dbReference>
<keyword evidence="4" id="KW-1185">Reference proteome</keyword>
<keyword evidence="1" id="KW-1133">Transmembrane helix</keyword>
<dbReference type="PANTHER" id="PTHR38690">
    <property type="entry name" value="PROTEASE-RELATED"/>
    <property type="match status" value="1"/>
</dbReference>
<dbReference type="PATRIC" id="fig|454.4.peg.1871"/>
<organism evidence="3 4">
    <name type="scientific">Legionella israelensis</name>
    <dbReference type="NCBI Taxonomy" id="454"/>
    <lineage>
        <taxon>Bacteria</taxon>
        <taxon>Pseudomonadati</taxon>
        <taxon>Pseudomonadota</taxon>
        <taxon>Gammaproteobacteria</taxon>
        <taxon>Legionellales</taxon>
        <taxon>Legionellaceae</taxon>
        <taxon>Legionella</taxon>
    </lineage>
</organism>
<feature type="transmembrane region" description="Helical" evidence="1">
    <location>
        <begin position="1225"/>
        <end position="1248"/>
    </location>
</feature>
<dbReference type="EMBL" id="LNYH01000100">
    <property type="protein sequence ID" value="KTD20477.1"/>
    <property type="molecule type" value="Genomic_DNA"/>
</dbReference>
<accession>A0A0W0VKH6</accession>
<reference evidence="3 4" key="1">
    <citation type="submission" date="2015-11" db="EMBL/GenBank/DDBJ databases">
        <title>Genomic analysis of 38 Legionella species identifies large and diverse effector repertoires.</title>
        <authorList>
            <person name="Burstein D."/>
            <person name="Amaro F."/>
            <person name="Zusman T."/>
            <person name="Lifshitz Z."/>
            <person name="Cohen O."/>
            <person name="Gilbert J.A."/>
            <person name="Pupko T."/>
            <person name="Shuman H.A."/>
            <person name="Segal G."/>
        </authorList>
    </citation>
    <scope>NUCLEOTIDE SEQUENCE [LARGE SCALE GENOMIC DNA]</scope>
    <source>
        <strain evidence="3 4">Bercovier 4</strain>
    </source>
</reference>
<dbReference type="Proteomes" id="UP000054761">
    <property type="component" value="Unassembled WGS sequence"/>
</dbReference>
<proteinExistence type="predicted"/>
<feature type="transmembrane region" description="Helical" evidence="1">
    <location>
        <begin position="29"/>
        <end position="49"/>
    </location>
</feature>
<keyword evidence="1 3" id="KW-0812">Transmembrane</keyword>
<comment type="caution">
    <text evidence="3">The sequence shown here is derived from an EMBL/GenBank/DDBJ whole genome shotgun (WGS) entry which is preliminary data.</text>
</comment>
<evidence type="ECO:0000259" key="2">
    <source>
        <dbReference type="Pfam" id="PF13116"/>
    </source>
</evidence>
<dbReference type="InterPro" id="IPR011836">
    <property type="entry name" value="YhdP"/>
</dbReference>
<dbReference type="Pfam" id="PF13116">
    <property type="entry name" value="YhdP"/>
    <property type="match status" value="1"/>
</dbReference>
<keyword evidence="1" id="KW-0472">Membrane</keyword>
<feature type="domain" description="YhdP central" evidence="2">
    <location>
        <begin position="21"/>
        <end position="1275"/>
    </location>
</feature>
<evidence type="ECO:0000313" key="3">
    <source>
        <dbReference type="EMBL" id="KTD20477.1"/>
    </source>
</evidence>
<gene>
    <name evidence="3" type="ORF">Lisr_1722</name>
</gene>
<sequence length="1286" mass="145873">MSIGQSNGIVRALKHHRSLPVNKIIKRSWLILASAIIILAVFSSIFRALTPWASQYKSQIEQRLSTVIGRPVKIGQMETGWYWFEPVIKLKQVVVNGGKDESPRLDKLFVGINLFSSLWHWQIQPGVLYIEDAHFALYEDKGKWRIEGLSASELNTHQFTPEVIQHYISLLALQQRLVIKQVSLSLHFSDGTLIPIDDFNLKIVNHSGHYKAEGQARLEQTSESHFKLLADLYFHPNHIHRTKGEIFVSLKNILPAQLQDIFPKAAQRFEAGKGNINIWMSIARGQIATIQSQLHFRHLAWQLKNQNKQQLIQSIKGNIAWKAKDSGWQLSADHLQLRYAGVRWPENQFQLIYDNQNQSYQFYIKSLIIESLLPEITHWRPSLRFLSKIQTHGELHDTQIHFANHQVNYFLSHFEKLGWHAHGSVPGSNHLSGVIHWQPDSGHLALDSENALIAFQGYPGQIFSILNGEFDWKNLSHGLRLSIARFVLNRPDLTLSMQGVLDDLSSDSLGYAHLVTDFSAKNIEKWLHYLPEQHLKPKLAAWLKKDIKRIAQGSGQVIFHGKPSDFPFDDQSGVFKIQSHLSGAELRFNSKWPFVHDIDAYLRVNKRLLEADIINADIQGMPVKEINLNVDDIGHDKEMLLIHGKTEGSAQKTIDFVMNSPLQKRLSMMKMLKIYGLLNLDLKLQIPLYPENDKILARGNIHFLDNSVSFYHSLGKLKLNNLSGQLDFDEEGVTKSTFKGKALGYPFKMSIRSTKTPKPYTSVMIENHITAKELRKQYQLPILNFLQGRISATTHLKLTDDPNDLDHLHMRSSLKGLAIDLPSPLGKTSDKNAPLMVDVDFNPKKAMRLRLNYDARLSTDMWFEEKNGRLSLYSGEMRLGSGHALKQSQQGVRVLGSVPVLDLEQWSKVLSSVSEKNTDLTIFPYLNFIDLHVGKAVLFDNTFSQLYFKASKLNAKDWSIFIKQPKIMADLRFQPRDYLLSGYFKRLQLASPGLKTSSASKLNLHPSQIPHLNLRIDDFLLDDLNLGNITIKSHSTEKKWLLDYGKITAPGYQLNVTGEWEKNSSKSQTSVNGKLLISDLARSLEHFKIDPVVEADHGEVDFNGTWPGSMLDFTLASIKGQMSIYLKDGRITNLSQETEEKLGLGKLLSILSLQTIPRRLKLDFSDLSQKGYSFDVFKGHFLIANGNMRTKDSYIDGPVAYASMRGELDLKKRLYDLELKISPHIAASLPVVATIAGGPVAGIAAWIANKIIKHGMQKISAYTYKISGPWQKPVVQQVSIIKRKPG</sequence>
<evidence type="ECO:0000256" key="1">
    <source>
        <dbReference type="SAM" id="Phobius"/>
    </source>
</evidence>
<dbReference type="STRING" id="454.Lisr_1722"/>
<evidence type="ECO:0000313" key="4">
    <source>
        <dbReference type="Proteomes" id="UP000054761"/>
    </source>
</evidence>
<dbReference type="PANTHER" id="PTHR38690:SF1">
    <property type="entry name" value="PROTEASE"/>
    <property type="match status" value="1"/>
</dbReference>
<dbReference type="NCBIfam" id="TIGR02099">
    <property type="entry name" value="YhdP family protein"/>
    <property type="match status" value="1"/>
</dbReference>
<name>A0A0W0VKH6_9GAMM</name>
<protein>
    <submittedName>
        <fullName evidence="3">Transmembrane protein</fullName>
    </submittedName>
</protein>